<feature type="region of interest" description="Disordered" evidence="1">
    <location>
        <begin position="169"/>
        <end position="242"/>
    </location>
</feature>
<name>A0A0G4H4J1_9ALVE</name>
<gene>
    <name evidence="2" type="ORF">Cvel_5670</name>
</gene>
<feature type="compositionally biased region" description="Acidic residues" evidence="1">
    <location>
        <begin position="176"/>
        <end position="189"/>
    </location>
</feature>
<feature type="compositionally biased region" description="Basic and acidic residues" evidence="1">
    <location>
        <begin position="225"/>
        <end position="242"/>
    </location>
</feature>
<dbReference type="VEuPathDB" id="CryptoDB:Cvel_5670"/>
<reference evidence="2" key="1">
    <citation type="submission" date="2014-11" db="EMBL/GenBank/DDBJ databases">
        <authorList>
            <person name="Otto D Thomas"/>
            <person name="Naeem Raeece"/>
        </authorList>
    </citation>
    <scope>NUCLEOTIDE SEQUENCE</scope>
</reference>
<protein>
    <submittedName>
        <fullName evidence="2">Uncharacterized protein</fullName>
    </submittedName>
</protein>
<dbReference type="PhylomeDB" id="A0A0G4H4J1"/>
<feature type="region of interest" description="Disordered" evidence="1">
    <location>
        <begin position="383"/>
        <end position="436"/>
    </location>
</feature>
<evidence type="ECO:0000256" key="1">
    <source>
        <dbReference type="SAM" id="MobiDB-lite"/>
    </source>
</evidence>
<feature type="region of interest" description="Disordered" evidence="1">
    <location>
        <begin position="1"/>
        <end position="27"/>
    </location>
</feature>
<proteinExistence type="predicted"/>
<accession>A0A0G4H4J1</accession>
<dbReference type="EMBL" id="CDMZ01001853">
    <property type="protein sequence ID" value="CEM38437.1"/>
    <property type="molecule type" value="Genomic_DNA"/>
</dbReference>
<feature type="compositionally biased region" description="Polar residues" evidence="1">
    <location>
        <begin position="15"/>
        <end position="25"/>
    </location>
</feature>
<dbReference type="AlphaFoldDB" id="A0A0G4H4J1"/>
<organism evidence="2">
    <name type="scientific">Chromera velia CCMP2878</name>
    <dbReference type="NCBI Taxonomy" id="1169474"/>
    <lineage>
        <taxon>Eukaryota</taxon>
        <taxon>Sar</taxon>
        <taxon>Alveolata</taxon>
        <taxon>Colpodellida</taxon>
        <taxon>Chromeraceae</taxon>
        <taxon>Chromera</taxon>
    </lineage>
</organism>
<evidence type="ECO:0000313" key="2">
    <source>
        <dbReference type="EMBL" id="CEM38437.1"/>
    </source>
</evidence>
<sequence length="458" mass="51031">MSHQLPSTAVEERGASSSGSVQTEDVPTDIQTREAEAILSSHAPSRWPVCFSLPFLRIERGEAFFRKQIAFGVDFYMGEHFSKNWVGFDFDWNGGVHLGVYSIGVISSGWLPVRPKRGEKMNEAVCREIDKRLAGVPLPEPAQRRAVKAMTSMFVDDAKDLEELQGLGESSCFDDIPSEPDSSDSEDGKEDPPPPPPRGSRSLSSDCRPTRLERQATTRLQRQATRIERQKSRMSPEEREQAEAFKAEGRVCGIFPKADHPFLFFNIEELWKFKCAHMKIQPFIGYGGNLGVGVGMTDRLGYRMVGGDCFLPGVGGAAFYVGRREGSMKIHVWMPYLLFEIRFFDEDVETIEDNPAVMHPMENPDMDATLAVNSTEADRQLTGVSIGEGGELEEEVPRRSESSSDSVWKGGGNNDRAKRGETGTWGGSTSILLPPSFDLECEDWKGLKKQDEQESDEE</sequence>